<dbReference type="OrthoDB" id="5428495at2759"/>
<keyword evidence="2" id="KW-1133">Transmembrane helix</keyword>
<dbReference type="EMBL" id="AOGT01000537">
    <property type="protein sequence ID" value="EMG49654.1"/>
    <property type="molecule type" value="Genomic_DNA"/>
</dbReference>
<keyword evidence="2" id="KW-0472">Membrane</keyword>
<dbReference type="GO" id="GO:0000329">
    <property type="term" value="C:fungal-type vacuole membrane"/>
    <property type="evidence" value="ECO:0007669"/>
    <property type="project" value="TreeGrafter"/>
</dbReference>
<dbReference type="PANTHER" id="PTHR31806:SF17">
    <property type="entry name" value="VITAMIN B6 TRANSPORTER TPN1"/>
    <property type="match status" value="1"/>
</dbReference>
<feature type="non-terminal residue" evidence="3">
    <location>
        <position position="1"/>
    </location>
</feature>
<dbReference type="AlphaFoldDB" id="M3K4K0"/>
<reference evidence="3 5" key="1">
    <citation type="submission" date="2013-02" db="EMBL/GenBank/DDBJ databases">
        <title>Genome sequence of Candida maltosa Xu316, a potential industrial strain for xylitol and ethanol production.</title>
        <authorList>
            <person name="Yu J."/>
            <person name="Wang Q."/>
            <person name="Geng X."/>
            <person name="Bao W."/>
            <person name="He P."/>
            <person name="Cai J."/>
        </authorList>
    </citation>
    <scope>NUCLEOTIDE SEQUENCE [LARGE SCALE GENOMIC DNA]</scope>
    <source>
        <strain evidence="5">Xu316</strain>
    </source>
</reference>
<dbReference type="EMBL" id="AOGT01000527">
    <property type="protein sequence ID" value="EMG49679.1"/>
    <property type="molecule type" value="Genomic_DNA"/>
</dbReference>
<dbReference type="STRING" id="1245528.M3K4K0"/>
<proteinExistence type="predicted"/>
<sequence length="48" mass="5559">MSQTYWIGPVARRIGGEYGGDIAMWLCMGFSGLVYPPLRYWELKKFGR</sequence>
<evidence type="ECO:0000313" key="5">
    <source>
        <dbReference type="Proteomes" id="UP000011777"/>
    </source>
</evidence>
<evidence type="ECO:0000256" key="1">
    <source>
        <dbReference type="ARBA" id="ARBA00022448"/>
    </source>
</evidence>
<dbReference type="HOGENOM" id="CLU_3159917_0_0_1"/>
<feature type="transmembrane region" description="Helical" evidence="2">
    <location>
        <begin position="22"/>
        <end position="41"/>
    </location>
</feature>
<organism evidence="3 5">
    <name type="scientific">Candida maltosa (strain Xu316)</name>
    <name type="common">Yeast</name>
    <dbReference type="NCBI Taxonomy" id="1245528"/>
    <lineage>
        <taxon>Eukaryota</taxon>
        <taxon>Fungi</taxon>
        <taxon>Dikarya</taxon>
        <taxon>Ascomycota</taxon>
        <taxon>Saccharomycotina</taxon>
        <taxon>Pichiomycetes</taxon>
        <taxon>Debaryomycetaceae</taxon>
        <taxon>Candida/Lodderomyces clade</taxon>
        <taxon>Candida</taxon>
    </lineage>
</organism>
<evidence type="ECO:0000313" key="4">
    <source>
        <dbReference type="EMBL" id="EMG49679.1"/>
    </source>
</evidence>
<evidence type="ECO:0000313" key="3">
    <source>
        <dbReference type="EMBL" id="EMG49654.1"/>
    </source>
</evidence>
<evidence type="ECO:0000256" key="2">
    <source>
        <dbReference type="SAM" id="Phobius"/>
    </source>
</evidence>
<keyword evidence="5" id="KW-1185">Reference proteome</keyword>
<gene>
    <name evidence="4" type="ORF">G210_5505</name>
    <name evidence="3" type="ORF">G210_5529</name>
</gene>
<accession>M3K4K0</accession>
<name>M3K4K0_CANMX</name>
<dbReference type="Proteomes" id="UP000011777">
    <property type="component" value="Unassembled WGS sequence"/>
</dbReference>
<dbReference type="InterPro" id="IPR026030">
    <property type="entry name" value="Pur-cyt_permease_Fcy2/21/22"/>
</dbReference>
<keyword evidence="1" id="KW-0813">Transport</keyword>
<dbReference type="GO" id="GO:0005886">
    <property type="term" value="C:plasma membrane"/>
    <property type="evidence" value="ECO:0007669"/>
    <property type="project" value="TreeGrafter"/>
</dbReference>
<dbReference type="GO" id="GO:0022857">
    <property type="term" value="F:transmembrane transporter activity"/>
    <property type="evidence" value="ECO:0007669"/>
    <property type="project" value="InterPro"/>
</dbReference>
<dbReference type="PANTHER" id="PTHR31806">
    <property type="entry name" value="PURINE-CYTOSINE PERMEASE FCY2-RELATED"/>
    <property type="match status" value="1"/>
</dbReference>
<protein>
    <submittedName>
        <fullName evidence="3">Uncharacterized protein</fullName>
    </submittedName>
</protein>
<keyword evidence="2" id="KW-0812">Transmembrane</keyword>
<comment type="caution">
    <text evidence="3">The sequence shown here is derived from an EMBL/GenBank/DDBJ whole genome shotgun (WGS) entry which is preliminary data.</text>
</comment>